<gene>
    <name evidence="2" type="ORF">GCM10009737_37040</name>
</gene>
<reference evidence="3" key="1">
    <citation type="journal article" date="2019" name="Int. J. Syst. Evol. Microbiol.">
        <title>The Global Catalogue of Microorganisms (GCM) 10K type strain sequencing project: providing services to taxonomists for standard genome sequencing and annotation.</title>
        <authorList>
            <consortium name="The Broad Institute Genomics Platform"/>
            <consortium name="The Broad Institute Genome Sequencing Center for Infectious Disease"/>
            <person name="Wu L."/>
            <person name="Ma J."/>
        </authorList>
    </citation>
    <scope>NUCLEOTIDE SEQUENCE [LARGE SCALE GENOMIC DNA]</scope>
    <source>
        <strain evidence="3">JCM 14046</strain>
    </source>
</reference>
<evidence type="ECO:0000313" key="2">
    <source>
        <dbReference type="EMBL" id="GAA1931659.1"/>
    </source>
</evidence>
<proteinExistence type="predicted"/>
<evidence type="ECO:0000256" key="1">
    <source>
        <dbReference type="SAM" id="MobiDB-lite"/>
    </source>
</evidence>
<sequence>MSTTTTIIPRVLAHAERAIAPVTPLRPEGDVCPQARIREAGPSVASATVAGHGSDRGFGLGFAKNDRSMGTPAWSPPDR</sequence>
<name>A0ABP5B694_9ACTN</name>
<dbReference type="EMBL" id="BAAAMY010000014">
    <property type="protein sequence ID" value="GAA1931659.1"/>
    <property type="molecule type" value="Genomic_DNA"/>
</dbReference>
<keyword evidence="3" id="KW-1185">Reference proteome</keyword>
<feature type="region of interest" description="Disordered" evidence="1">
    <location>
        <begin position="42"/>
        <end position="79"/>
    </location>
</feature>
<evidence type="ECO:0000313" key="3">
    <source>
        <dbReference type="Proteomes" id="UP001501612"/>
    </source>
</evidence>
<accession>A0ABP5B694</accession>
<organism evidence="2 3">
    <name type="scientific">Nocardioides lentus</name>
    <dbReference type="NCBI Taxonomy" id="338077"/>
    <lineage>
        <taxon>Bacteria</taxon>
        <taxon>Bacillati</taxon>
        <taxon>Actinomycetota</taxon>
        <taxon>Actinomycetes</taxon>
        <taxon>Propionibacteriales</taxon>
        <taxon>Nocardioidaceae</taxon>
        <taxon>Nocardioides</taxon>
    </lineage>
</organism>
<comment type="caution">
    <text evidence="2">The sequence shown here is derived from an EMBL/GenBank/DDBJ whole genome shotgun (WGS) entry which is preliminary data.</text>
</comment>
<dbReference type="RefSeq" id="WP_344009435.1">
    <property type="nucleotide sequence ID" value="NZ_BAAAMY010000014.1"/>
</dbReference>
<dbReference type="Proteomes" id="UP001501612">
    <property type="component" value="Unassembled WGS sequence"/>
</dbReference>
<protein>
    <submittedName>
        <fullName evidence="2">Uncharacterized protein</fullName>
    </submittedName>
</protein>